<dbReference type="AlphaFoldDB" id="A0A511SXB1"/>
<dbReference type="EMBL" id="FOIB01000002">
    <property type="protein sequence ID" value="SET45531.1"/>
    <property type="molecule type" value="Genomic_DNA"/>
</dbReference>
<dbReference type="PANTHER" id="PTHR43798">
    <property type="entry name" value="MONOACYLGLYCEROL LIPASE"/>
    <property type="match status" value="1"/>
</dbReference>
<evidence type="ECO:0000256" key="1">
    <source>
        <dbReference type="ARBA" id="ARBA00022801"/>
    </source>
</evidence>
<dbReference type="Pfam" id="PF12697">
    <property type="entry name" value="Abhydrolase_6"/>
    <property type="match status" value="1"/>
</dbReference>
<dbReference type="RefSeq" id="WP_046715560.1">
    <property type="nucleotide sequence ID" value="NZ_BJXR01000016.1"/>
</dbReference>
<dbReference type="InterPro" id="IPR000073">
    <property type="entry name" value="AB_hydrolase_1"/>
</dbReference>
<dbReference type="EMBL" id="BJXR01000016">
    <property type="protein sequence ID" value="GEN06546.1"/>
    <property type="molecule type" value="Genomic_DNA"/>
</dbReference>
<dbReference type="InterPro" id="IPR029058">
    <property type="entry name" value="AB_hydrolase_fold"/>
</dbReference>
<evidence type="ECO:0000259" key="2">
    <source>
        <dbReference type="Pfam" id="PF12697"/>
    </source>
</evidence>
<protein>
    <submittedName>
        <fullName evidence="4">Pimeloyl-ACP methyl ester carboxylesterase</fullName>
    </submittedName>
</protein>
<name>A0A511SXB1_MYXFU</name>
<keyword evidence="5" id="KW-1185">Reference proteome</keyword>
<evidence type="ECO:0000313" key="4">
    <source>
        <dbReference type="EMBL" id="SET45531.1"/>
    </source>
</evidence>
<dbReference type="GO" id="GO:0016787">
    <property type="term" value="F:hydrolase activity"/>
    <property type="evidence" value="ECO:0007669"/>
    <property type="project" value="UniProtKB-KW"/>
</dbReference>
<dbReference type="PRINTS" id="PR00111">
    <property type="entry name" value="ABHYDROLASE"/>
</dbReference>
<dbReference type="Gene3D" id="3.40.50.1820">
    <property type="entry name" value="alpha/beta hydrolase"/>
    <property type="match status" value="1"/>
</dbReference>
<organism evidence="3 6">
    <name type="scientific">Myxococcus fulvus</name>
    <dbReference type="NCBI Taxonomy" id="33"/>
    <lineage>
        <taxon>Bacteria</taxon>
        <taxon>Pseudomonadati</taxon>
        <taxon>Myxococcota</taxon>
        <taxon>Myxococcia</taxon>
        <taxon>Myxococcales</taxon>
        <taxon>Cystobacterineae</taxon>
        <taxon>Myxococcaceae</taxon>
        <taxon>Myxococcus</taxon>
    </lineage>
</organism>
<dbReference type="GO" id="GO:0016020">
    <property type="term" value="C:membrane"/>
    <property type="evidence" value="ECO:0007669"/>
    <property type="project" value="TreeGrafter"/>
</dbReference>
<dbReference type="PANTHER" id="PTHR43798:SF31">
    <property type="entry name" value="AB HYDROLASE SUPERFAMILY PROTEIN YCLE"/>
    <property type="match status" value="1"/>
</dbReference>
<comment type="caution">
    <text evidence="3">The sequence shown here is derived from an EMBL/GenBank/DDBJ whole genome shotgun (WGS) entry which is preliminary data.</text>
</comment>
<feature type="domain" description="AB hydrolase-1" evidence="2">
    <location>
        <begin position="51"/>
        <end position="289"/>
    </location>
</feature>
<gene>
    <name evidence="3" type="ORF">MFU01_15830</name>
    <name evidence="4" type="ORF">SAMN05443572_102343</name>
</gene>
<reference evidence="3 6" key="2">
    <citation type="submission" date="2019-07" db="EMBL/GenBank/DDBJ databases">
        <title>Whole genome shotgun sequence of Myxococcus fulvus NBRC 100333.</title>
        <authorList>
            <person name="Hosoyama A."/>
            <person name="Uohara A."/>
            <person name="Ohji S."/>
            <person name="Ichikawa N."/>
        </authorList>
    </citation>
    <scope>NUCLEOTIDE SEQUENCE [LARGE SCALE GENOMIC DNA]</scope>
    <source>
        <strain evidence="3 6">NBRC 100333</strain>
    </source>
</reference>
<proteinExistence type="predicted"/>
<dbReference type="STRING" id="1334629.MFUL124B02_32990"/>
<dbReference type="Proteomes" id="UP000183760">
    <property type="component" value="Unassembled WGS sequence"/>
</dbReference>
<evidence type="ECO:0000313" key="6">
    <source>
        <dbReference type="Proteomes" id="UP000321514"/>
    </source>
</evidence>
<keyword evidence="1" id="KW-0378">Hydrolase</keyword>
<dbReference type="Proteomes" id="UP000321514">
    <property type="component" value="Unassembled WGS sequence"/>
</dbReference>
<sequence>MKRSAWAQAPSAGPVEAGLLAQLAPAVTATVHWLPGGGALRVLEGGQGPTVVLLHGRGGAASTWFAYLTALSRGHRVLAVDLPGFGMSSPTEGPVRSAEEGVGFFTGPVEALLERLAPGPVSVVGHSLGGLVGVELALRSRVPVERLVLVDAMGLGPDMARKARAFFRAGPERLARSLGPWAWARMMPPAPTPLGERLGALDYELMSAPGGHDEAARAFDSLVPLMGPVFHRRERLAEVTAPVLLVWGEREDVLPLSLAEEASRRFPNARLVRVDAGHSPHQERPERVLPELKTFLAASGAP</sequence>
<dbReference type="InterPro" id="IPR050266">
    <property type="entry name" value="AB_hydrolase_sf"/>
</dbReference>
<dbReference type="OrthoDB" id="5342129at2"/>
<evidence type="ECO:0000313" key="3">
    <source>
        <dbReference type="EMBL" id="GEN06546.1"/>
    </source>
</evidence>
<reference evidence="4 5" key="1">
    <citation type="submission" date="2016-10" db="EMBL/GenBank/DDBJ databases">
        <authorList>
            <person name="Varghese N."/>
            <person name="Submissions S."/>
        </authorList>
    </citation>
    <scope>NUCLEOTIDE SEQUENCE [LARGE SCALE GENOMIC DNA]</scope>
    <source>
        <strain evidence="4 5">DSM 16525</strain>
    </source>
</reference>
<accession>A0A511SXB1</accession>
<dbReference type="SUPFAM" id="SSF53474">
    <property type="entry name" value="alpha/beta-Hydrolases"/>
    <property type="match status" value="1"/>
</dbReference>
<evidence type="ECO:0000313" key="5">
    <source>
        <dbReference type="Proteomes" id="UP000183760"/>
    </source>
</evidence>